<dbReference type="PRINTS" id="PR00507">
    <property type="entry name" value="N12N6MTFRASE"/>
</dbReference>
<evidence type="ECO:0000313" key="8">
    <source>
        <dbReference type="EMBL" id="KRL46495.1"/>
    </source>
</evidence>
<evidence type="ECO:0000256" key="4">
    <source>
        <dbReference type="ARBA" id="ARBA00022679"/>
    </source>
</evidence>
<dbReference type="Pfam" id="PF07669">
    <property type="entry name" value="Eco57I"/>
    <property type="match status" value="1"/>
</dbReference>
<dbReference type="InterPro" id="IPR011639">
    <property type="entry name" value="MethylTrfase_TaqI-like_dom"/>
</dbReference>
<dbReference type="GO" id="GO:0032259">
    <property type="term" value="P:methylation"/>
    <property type="evidence" value="ECO:0007669"/>
    <property type="project" value="UniProtKB-KW"/>
</dbReference>
<dbReference type="EMBL" id="AZEU01000106">
    <property type="protein sequence ID" value="KRL46495.1"/>
    <property type="molecule type" value="Genomic_DNA"/>
</dbReference>
<gene>
    <name evidence="8" type="ORF">FD01_GL000439</name>
</gene>
<dbReference type="InterPro" id="IPR002052">
    <property type="entry name" value="DNA_methylase_N6_adenine_CS"/>
</dbReference>
<evidence type="ECO:0000256" key="6">
    <source>
        <dbReference type="ARBA" id="ARBA00047942"/>
    </source>
</evidence>
<reference evidence="8 9" key="1">
    <citation type="journal article" date="2015" name="Genome Announc.">
        <title>Expanding the biotechnology potential of lactobacilli through comparative genomics of 213 strains and associated genera.</title>
        <authorList>
            <person name="Sun Z."/>
            <person name="Harris H.M."/>
            <person name="McCann A."/>
            <person name="Guo C."/>
            <person name="Argimon S."/>
            <person name="Zhang W."/>
            <person name="Yang X."/>
            <person name="Jeffery I.B."/>
            <person name="Cooney J.C."/>
            <person name="Kagawa T.F."/>
            <person name="Liu W."/>
            <person name="Song Y."/>
            <person name="Salvetti E."/>
            <person name="Wrobel A."/>
            <person name="Rasinkangas P."/>
            <person name="Parkhill J."/>
            <person name="Rea M.C."/>
            <person name="O'Sullivan O."/>
            <person name="Ritari J."/>
            <person name="Douillard F.P."/>
            <person name="Paul Ross R."/>
            <person name="Yang R."/>
            <person name="Briner A.E."/>
            <person name="Felis G.E."/>
            <person name="de Vos W.M."/>
            <person name="Barrangou R."/>
            <person name="Klaenhammer T.R."/>
            <person name="Caufield P.W."/>
            <person name="Cui Y."/>
            <person name="Zhang H."/>
            <person name="O'Toole P.W."/>
        </authorList>
    </citation>
    <scope>NUCLEOTIDE SEQUENCE [LARGE SCALE GENOMIC DNA]</scope>
    <source>
        <strain evidence="8 9">DSM 13343</strain>
    </source>
</reference>
<dbReference type="Proteomes" id="UP000051790">
    <property type="component" value="Unassembled WGS sequence"/>
</dbReference>
<dbReference type="PANTHER" id="PTHR33841">
    <property type="entry name" value="DNA METHYLTRANSFERASE YEEA-RELATED"/>
    <property type="match status" value="1"/>
</dbReference>
<evidence type="ECO:0000259" key="7">
    <source>
        <dbReference type="Pfam" id="PF07669"/>
    </source>
</evidence>
<sequence length="507" mass="57554">MLRMRIDIESLKLKISESTEVFFQHLSREEQKKIGQFTTPMPVAEYMAERLIDDANILNNQTIKLLDPGAGTGVLGLAVVEKLFSMYPSCKIELVAYENEPIALRVLKSNLSLAMSWSADSGLNFSYEIRERNYILEEDGLLQDSAFSFESNYDLVIANPPYKKLSKDSLEADAMSFVVHGAPNLYGFFWAKAAIELRPNATSVFIVPRSWMSGAYFERLRAFMFSQGSVVELHAFDNRNNVFGSTKVLQELVIVVFQKKRVDSVKIWSHDDITTLEQSQSIVVPRDLVVVGEEQRVYLITNATQLALAKWAVALPSTFLDSGLKMKTGLTVCFRNRDLVEDEPSDNNVPIFYADDFDGHEIRLKRESGQYLSKKRAGFLQDNVDYIFVKRFSTKEESRRIQTAYYNAERFSQEKQISTDNKLNFVVASSSDLLKGAFLVMSSTIFDEYYRLLSGNTQVNSTEINSMKFPDAHSLANLGEKYQVSELTQMTQEKIDQIMLVNFGGEA</sequence>
<dbReference type="PROSITE" id="PS00092">
    <property type="entry name" value="N6_MTASE"/>
    <property type="match status" value="1"/>
</dbReference>
<comment type="catalytic activity">
    <reaction evidence="6">
        <text>a 2'-deoxyadenosine in DNA + S-adenosyl-L-methionine = an N(6)-methyl-2'-deoxyadenosine in DNA + S-adenosyl-L-homocysteine + H(+)</text>
        <dbReference type="Rhea" id="RHEA:15197"/>
        <dbReference type="Rhea" id="RHEA-COMP:12418"/>
        <dbReference type="Rhea" id="RHEA-COMP:12419"/>
        <dbReference type="ChEBI" id="CHEBI:15378"/>
        <dbReference type="ChEBI" id="CHEBI:57856"/>
        <dbReference type="ChEBI" id="CHEBI:59789"/>
        <dbReference type="ChEBI" id="CHEBI:90615"/>
        <dbReference type="ChEBI" id="CHEBI:90616"/>
        <dbReference type="EC" id="2.1.1.72"/>
    </reaction>
</comment>
<dbReference type="PATRIC" id="fig|1423769.4.peg.469"/>
<evidence type="ECO:0000313" key="9">
    <source>
        <dbReference type="Proteomes" id="UP000051790"/>
    </source>
</evidence>
<dbReference type="GO" id="GO:0003676">
    <property type="term" value="F:nucleic acid binding"/>
    <property type="evidence" value="ECO:0007669"/>
    <property type="project" value="InterPro"/>
</dbReference>
<name>A0A0R1QP77_9LACO</name>
<keyword evidence="5" id="KW-0949">S-adenosyl-L-methionine</keyword>
<dbReference type="GO" id="GO:0006304">
    <property type="term" value="P:DNA modification"/>
    <property type="evidence" value="ECO:0007669"/>
    <property type="project" value="InterPro"/>
</dbReference>
<evidence type="ECO:0000256" key="2">
    <source>
        <dbReference type="ARBA" id="ARBA00011900"/>
    </source>
</evidence>
<comment type="caution">
    <text evidence="8">The sequence shown here is derived from an EMBL/GenBank/DDBJ whole genome shotgun (WGS) entry which is preliminary data.</text>
</comment>
<feature type="domain" description="Type II methyltransferase M.TaqI-like" evidence="7">
    <location>
        <begin position="137"/>
        <end position="243"/>
    </location>
</feature>
<keyword evidence="9" id="KW-1185">Reference proteome</keyword>
<accession>A0A0R1QP77</accession>
<protein>
    <recommendedName>
        <fullName evidence="2">site-specific DNA-methyltransferase (adenine-specific)</fullName>
        <ecNumber evidence="2">2.1.1.72</ecNumber>
    </recommendedName>
</protein>
<organism evidence="8 9">
    <name type="scientific">Lacticaseibacillus manihotivorans DSM 13343 = JCM 12514</name>
    <dbReference type="NCBI Taxonomy" id="1423769"/>
    <lineage>
        <taxon>Bacteria</taxon>
        <taxon>Bacillati</taxon>
        <taxon>Bacillota</taxon>
        <taxon>Bacilli</taxon>
        <taxon>Lactobacillales</taxon>
        <taxon>Lactobacillaceae</taxon>
        <taxon>Lacticaseibacillus</taxon>
    </lineage>
</organism>
<dbReference type="PANTHER" id="PTHR33841:SF5">
    <property type="entry name" value="DNA METHYLASE (MODIFICATION METHYLASE) (METHYLTRANSFERASE)-RELATED"/>
    <property type="match status" value="1"/>
</dbReference>
<dbReference type="InterPro" id="IPR050953">
    <property type="entry name" value="N4_N6_ade-DNA_methylase"/>
</dbReference>
<dbReference type="SUPFAM" id="SSF53335">
    <property type="entry name" value="S-adenosyl-L-methionine-dependent methyltransferases"/>
    <property type="match status" value="1"/>
</dbReference>
<keyword evidence="4" id="KW-0808">Transferase</keyword>
<dbReference type="AlphaFoldDB" id="A0A0R1QP77"/>
<proteinExistence type="inferred from homology"/>
<dbReference type="RefSeq" id="WP_225436179.1">
    <property type="nucleotide sequence ID" value="NZ_AZEU01000106.1"/>
</dbReference>
<dbReference type="GO" id="GO:0009007">
    <property type="term" value="F:site-specific DNA-methyltransferase (adenine-specific) activity"/>
    <property type="evidence" value="ECO:0007669"/>
    <property type="project" value="UniProtKB-EC"/>
</dbReference>
<dbReference type="EC" id="2.1.1.72" evidence="2"/>
<dbReference type="InterPro" id="IPR029063">
    <property type="entry name" value="SAM-dependent_MTases_sf"/>
</dbReference>
<comment type="similarity">
    <text evidence="1">Belongs to the N(4)/N(6)-methyltransferase family.</text>
</comment>
<evidence type="ECO:0000256" key="1">
    <source>
        <dbReference type="ARBA" id="ARBA00006594"/>
    </source>
</evidence>
<evidence type="ECO:0000256" key="5">
    <source>
        <dbReference type="ARBA" id="ARBA00022691"/>
    </source>
</evidence>
<evidence type="ECO:0000256" key="3">
    <source>
        <dbReference type="ARBA" id="ARBA00022603"/>
    </source>
</evidence>
<dbReference type="Gene3D" id="3.40.50.150">
    <property type="entry name" value="Vaccinia Virus protein VP39"/>
    <property type="match status" value="1"/>
</dbReference>
<keyword evidence="3" id="KW-0489">Methyltransferase</keyword>